<gene>
    <name evidence="9" type="primary">allB</name>
    <name evidence="11" type="ORF">SAMN04487969_101566</name>
</gene>
<feature type="binding site" evidence="9">
    <location>
        <position position="65"/>
    </location>
    <ligand>
        <name>Zn(2+)</name>
        <dbReference type="ChEBI" id="CHEBI:29105"/>
        <label>1</label>
    </ligand>
</feature>
<dbReference type="GO" id="GO:0005737">
    <property type="term" value="C:cytoplasm"/>
    <property type="evidence" value="ECO:0007669"/>
    <property type="project" value="TreeGrafter"/>
</dbReference>
<name>A0A1I1YMJ7_9BACL</name>
<dbReference type="GO" id="GO:0000256">
    <property type="term" value="P:allantoin catabolic process"/>
    <property type="evidence" value="ECO:0007669"/>
    <property type="project" value="UniProtKB-UniRule"/>
</dbReference>
<evidence type="ECO:0000256" key="5">
    <source>
        <dbReference type="ARBA" id="ARBA00022631"/>
    </source>
</evidence>
<dbReference type="Pfam" id="PF01979">
    <property type="entry name" value="Amidohydro_1"/>
    <property type="match status" value="1"/>
</dbReference>
<dbReference type="GO" id="GO:0008270">
    <property type="term" value="F:zinc ion binding"/>
    <property type="evidence" value="ECO:0007669"/>
    <property type="project" value="InterPro"/>
</dbReference>
<reference evidence="12" key="1">
    <citation type="submission" date="2016-10" db="EMBL/GenBank/DDBJ databases">
        <authorList>
            <person name="Varghese N."/>
            <person name="Submissions S."/>
        </authorList>
    </citation>
    <scope>NUCLEOTIDE SEQUENCE [LARGE SCALE GENOMIC DNA]</scope>
    <source>
        <strain evidence="12">CGMCC 1.10223</strain>
    </source>
</reference>
<dbReference type="SUPFAM" id="SSF51556">
    <property type="entry name" value="Metallo-dependent hydrolases"/>
    <property type="match status" value="1"/>
</dbReference>
<protein>
    <recommendedName>
        <fullName evidence="9">Allantoinase</fullName>
        <ecNumber evidence="9">3.5.2.5</ecNumber>
    </recommendedName>
    <alternativeName>
        <fullName evidence="9">Allantoin-utilizing enzyme</fullName>
    </alternativeName>
</protein>
<comment type="function">
    <text evidence="1">Catalyzes the reversible cyclization of carbamoyl aspartate to dihydroorotate.</text>
</comment>
<dbReference type="GO" id="GO:0050897">
    <property type="term" value="F:cobalt ion binding"/>
    <property type="evidence" value="ECO:0007669"/>
    <property type="project" value="InterPro"/>
</dbReference>
<dbReference type="NCBIfam" id="NF004839">
    <property type="entry name" value="PRK06189.1"/>
    <property type="match status" value="1"/>
</dbReference>
<dbReference type="HAMAP" id="MF_01645">
    <property type="entry name" value="Hydantoinase"/>
    <property type="match status" value="1"/>
</dbReference>
<feature type="domain" description="Amidohydrolase-related" evidence="10">
    <location>
        <begin position="56"/>
        <end position="441"/>
    </location>
</feature>
<feature type="binding site" evidence="9">
    <location>
        <position position="320"/>
    </location>
    <ligand>
        <name>Zn(2+)</name>
        <dbReference type="ChEBI" id="CHEBI:29105"/>
        <label>1</label>
    </ligand>
</feature>
<dbReference type="InterPro" id="IPR032466">
    <property type="entry name" value="Metal_Hydrolase"/>
</dbReference>
<evidence type="ECO:0000256" key="3">
    <source>
        <dbReference type="ARBA" id="ARBA00010286"/>
    </source>
</evidence>
<dbReference type="Proteomes" id="UP000183410">
    <property type="component" value="Unassembled WGS sequence"/>
</dbReference>
<dbReference type="UniPathway" id="UPA00395">
    <property type="reaction ID" value="UER00653"/>
</dbReference>
<dbReference type="GO" id="GO:0006145">
    <property type="term" value="P:purine nucleobase catabolic process"/>
    <property type="evidence" value="ECO:0007669"/>
    <property type="project" value="TreeGrafter"/>
</dbReference>
<dbReference type="AlphaFoldDB" id="A0A1I1YMJ7"/>
<keyword evidence="6 9" id="KW-0479">Metal-binding</keyword>
<comment type="catalytic activity">
    <reaction evidence="9">
        <text>(S)-allantoin + H2O = allantoate + H(+)</text>
        <dbReference type="Rhea" id="RHEA:17029"/>
        <dbReference type="ChEBI" id="CHEBI:15377"/>
        <dbReference type="ChEBI" id="CHEBI:15378"/>
        <dbReference type="ChEBI" id="CHEBI:15678"/>
        <dbReference type="ChEBI" id="CHEBI:17536"/>
        <dbReference type="EC" id="3.5.2.5"/>
    </reaction>
</comment>
<dbReference type="InterPro" id="IPR047604">
    <property type="entry name" value="Allantoinase_bact"/>
</dbReference>
<dbReference type="InterPro" id="IPR006680">
    <property type="entry name" value="Amidohydro-rel"/>
</dbReference>
<feature type="binding site" evidence="9">
    <location>
        <position position="191"/>
    </location>
    <ligand>
        <name>Zn(2+)</name>
        <dbReference type="ChEBI" id="CHEBI:29105"/>
        <label>2</label>
    </ligand>
</feature>
<dbReference type="NCBIfam" id="TIGR03178">
    <property type="entry name" value="allantoinase"/>
    <property type="match status" value="1"/>
</dbReference>
<evidence type="ECO:0000313" key="11">
    <source>
        <dbReference type="EMBL" id="SFE19220.1"/>
    </source>
</evidence>
<evidence type="ECO:0000256" key="8">
    <source>
        <dbReference type="ARBA" id="ARBA00022833"/>
    </source>
</evidence>
<dbReference type="EC" id="3.5.2.5" evidence="9"/>
<evidence type="ECO:0000313" key="12">
    <source>
        <dbReference type="Proteomes" id="UP000183410"/>
    </source>
</evidence>
<dbReference type="Gene3D" id="2.30.40.10">
    <property type="entry name" value="Urease, subunit C, domain 1"/>
    <property type="match status" value="1"/>
</dbReference>
<feature type="binding site" evidence="9">
    <location>
        <position position="67"/>
    </location>
    <ligand>
        <name>Zn(2+)</name>
        <dbReference type="ChEBI" id="CHEBI:29105"/>
        <label>1</label>
    </ligand>
</feature>
<dbReference type="GO" id="GO:0004038">
    <property type="term" value="F:allantoinase activity"/>
    <property type="evidence" value="ECO:0007669"/>
    <property type="project" value="UniProtKB-UniRule"/>
</dbReference>
<keyword evidence="8 9" id="KW-0862">Zinc</keyword>
<sequence>MRMASYYDCIVMNGFVVLPSEVKKLDIGIRDGRIVALEQSLADAEAGSRIDAERQYVLPGMVDIHVHFNEPNLGHWEGFSSGSAALAAGGATCYADMPLNGNPPTVTTEALALKADQAEGNSAVDYTFWGGLVPGKLDELAPMFEAGIVGFKAFMSNPGGEGEGRFREVDDWTLYEGMKKIAALGGFVALHAESDAITSQLAGAALAAGRYDADAFAASRPIIAELEAVNKALLFAEQTGCQVHFVHISSYDAVELIDRAKRRGLPVTVETCPHYLLLTMADMTALGAVAKCAPPLRSEEQREGLWRMIGEGKLDVIASDHSPCPTSMKVDASKTFFEAWGGISGAQSSMELVLGEGWIKRGLPLPLLSSLLSAGPAQRFGLYPRKGAIAVGSDADLAIVDPNAAYELLEEKLFYRHKHSPYVGKEMACRVVATLVRGTVVYTADGGLAQPTSGKSLLPLEAGSEKGMMKGSV</sequence>
<comment type="similarity">
    <text evidence="9">Belongs to the metallo-dependent hydrolases superfamily. Allantoinase family.</text>
</comment>
<dbReference type="InterPro" id="IPR050138">
    <property type="entry name" value="DHOase/Allantoinase_Hydrolase"/>
</dbReference>
<feature type="modified residue" description="N6-carboxylysine" evidence="9">
    <location>
        <position position="152"/>
    </location>
</feature>
<comment type="pathway">
    <text evidence="9">Nitrogen metabolism; (S)-allantoin degradation; allantoate from (S)-allantoin: step 1/1.</text>
</comment>
<comment type="function">
    <text evidence="9">Catalyzes the conversion of allantoin (5-ureidohydantoin) to allantoic acid by hydrolytic cleavage of the five-member hydantoin ring.</text>
</comment>
<keyword evidence="5 9" id="KW-0659">Purine metabolism</keyword>
<comment type="similarity">
    <text evidence="2">Belongs to the metallo-dependent hydrolases superfamily. Hydantoinase/dihydropyrimidinase family.</text>
</comment>
<comment type="similarity">
    <text evidence="3">Belongs to the metallo-dependent hydrolases superfamily. DHOase family. Class I DHOase subfamily.</text>
</comment>
<feature type="binding site" description="via carbamate group" evidence="9">
    <location>
        <position position="152"/>
    </location>
    <ligand>
        <name>Zn(2+)</name>
        <dbReference type="ChEBI" id="CHEBI:29105"/>
        <label>1</label>
    </ligand>
</feature>
<feature type="binding site" description="via carbamate group" evidence="9">
    <location>
        <position position="152"/>
    </location>
    <ligand>
        <name>Zn(2+)</name>
        <dbReference type="ChEBI" id="CHEBI:29105"/>
        <label>2</label>
    </ligand>
</feature>
<dbReference type="InterPro" id="IPR011059">
    <property type="entry name" value="Metal-dep_hydrolase_composite"/>
</dbReference>
<dbReference type="EMBL" id="FONN01000001">
    <property type="protein sequence ID" value="SFE19220.1"/>
    <property type="molecule type" value="Genomic_DNA"/>
</dbReference>
<evidence type="ECO:0000256" key="6">
    <source>
        <dbReference type="ARBA" id="ARBA00022723"/>
    </source>
</evidence>
<dbReference type="Gene3D" id="3.20.20.140">
    <property type="entry name" value="Metal-dependent hydrolases"/>
    <property type="match status" value="1"/>
</dbReference>
<keyword evidence="12" id="KW-1185">Reference proteome</keyword>
<dbReference type="InterPro" id="IPR002195">
    <property type="entry name" value="Dihydroorotase_CS"/>
</dbReference>
<dbReference type="PANTHER" id="PTHR43668">
    <property type="entry name" value="ALLANTOINASE"/>
    <property type="match status" value="1"/>
</dbReference>
<dbReference type="FunFam" id="3.20.20.140:FF:000174">
    <property type="entry name" value="Dihydropyrimidinase-related protein 2"/>
    <property type="match status" value="1"/>
</dbReference>
<feature type="binding site" evidence="9">
    <location>
        <position position="247"/>
    </location>
    <ligand>
        <name>Zn(2+)</name>
        <dbReference type="ChEBI" id="CHEBI:29105"/>
        <label>2</label>
    </ligand>
</feature>
<comment type="subunit">
    <text evidence="4 9">Homotetramer.</text>
</comment>
<dbReference type="SUPFAM" id="SSF51338">
    <property type="entry name" value="Composite domain of metallo-dependent hydrolases"/>
    <property type="match status" value="1"/>
</dbReference>
<organism evidence="11 12">
    <name type="scientific">Paenibacillus algorifonticola</name>
    <dbReference type="NCBI Taxonomy" id="684063"/>
    <lineage>
        <taxon>Bacteria</taxon>
        <taxon>Bacillati</taxon>
        <taxon>Bacillota</taxon>
        <taxon>Bacilli</taxon>
        <taxon>Bacillales</taxon>
        <taxon>Paenibacillaceae</taxon>
        <taxon>Paenibacillus</taxon>
    </lineage>
</organism>
<evidence type="ECO:0000256" key="2">
    <source>
        <dbReference type="ARBA" id="ARBA00008829"/>
    </source>
</evidence>
<dbReference type="PROSITE" id="PS00482">
    <property type="entry name" value="DIHYDROOROTASE_1"/>
    <property type="match status" value="1"/>
</dbReference>
<evidence type="ECO:0000256" key="4">
    <source>
        <dbReference type="ARBA" id="ARBA00011881"/>
    </source>
</evidence>
<comment type="cofactor">
    <cofactor evidence="9">
        <name>Zn(2+)</name>
        <dbReference type="ChEBI" id="CHEBI:29105"/>
    </cofactor>
    <text evidence="9">Binds 2 Zn(2+) ions per subunit.</text>
</comment>
<evidence type="ECO:0000256" key="1">
    <source>
        <dbReference type="ARBA" id="ARBA00002368"/>
    </source>
</evidence>
<accession>A0A1I1YMJ7</accession>
<proteinExistence type="inferred from homology"/>
<comment type="PTM">
    <text evidence="9">Carboxylation allows a single lysine to coordinate two zinc ions.</text>
</comment>
<evidence type="ECO:0000256" key="7">
    <source>
        <dbReference type="ARBA" id="ARBA00022801"/>
    </source>
</evidence>
<dbReference type="PANTHER" id="PTHR43668:SF4">
    <property type="entry name" value="ALLANTOINASE"/>
    <property type="match status" value="1"/>
</dbReference>
<dbReference type="InterPro" id="IPR017593">
    <property type="entry name" value="Allantoinase"/>
</dbReference>
<evidence type="ECO:0000259" key="10">
    <source>
        <dbReference type="Pfam" id="PF01979"/>
    </source>
</evidence>
<evidence type="ECO:0000256" key="9">
    <source>
        <dbReference type="HAMAP-Rule" id="MF_01645"/>
    </source>
</evidence>
<keyword evidence="7 9" id="KW-0378">Hydrolase</keyword>